<dbReference type="SUPFAM" id="SSF47616">
    <property type="entry name" value="GST C-terminal domain-like"/>
    <property type="match status" value="1"/>
</dbReference>
<protein>
    <submittedName>
        <fullName evidence="4">Maleylacetoacetate isomerase</fullName>
        <ecNumber evidence="4">5.2.1.2</ecNumber>
    </submittedName>
</protein>
<dbReference type="InterPro" id="IPR034330">
    <property type="entry name" value="GST_Zeta_C"/>
</dbReference>
<dbReference type="InterPro" id="IPR010987">
    <property type="entry name" value="Glutathione-S-Trfase_C-like"/>
</dbReference>
<evidence type="ECO:0000313" key="5">
    <source>
        <dbReference type="Proteomes" id="UP001560685"/>
    </source>
</evidence>
<dbReference type="CDD" id="cd03191">
    <property type="entry name" value="GST_C_Zeta"/>
    <property type="match status" value="1"/>
</dbReference>
<dbReference type="Pfam" id="PF13409">
    <property type="entry name" value="GST_N_2"/>
    <property type="match status" value="1"/>
</dbReference>
<keyword evidence="5" id="KW-1185">Reference proteome</keyword>
<evidence type="ECO:0000256" key="1">
    <source>
        <dbReference type="ARBA" id="ARBA00010007"/>
    </source>
</evidence>
<dbReference type="NCBIfam" id="TIGR01262">
    <property type="entry name" value="maiA"/>
    <property type="match status" value="1"/>
</dbReference>
<gene>
    <name evidence="4" type="primary">maiA</name>
    <name evidence="4" type="ORF">ABFZ84_08350</name>
</gene>
<dbReference type="PROSITE" id="PS50404">
    <property type="entry name" value="GST_NTER"/>
    <property type="match status" value="1"/>
</dbReference>
<dbReference type="RefSeq" id="WP_369313531.1">
    <property type="nucleotide sequence ID" value="NZ_JBEHZE010000001.1"/>
</dbReference>
<dbReference type="SFLD" id="SFLDG00358">
    <property type="entry name" value="Main_(cytGST)"/>
    <property type="match status" value="1"/>
</dbReference>
<comment type="caution">
    <text evidence="4">The sequence shown here is derived from an EMBL/GenBank/DDBJ whole genome shotgun (WGS) entry which is preliminary data.</text>
</comment>
<keyword evidence="4" id="KW-0413">Isomerase</keyword>
<dbReference type="SUPFAM" id="SSF52833">
    <property type="entry name" value="Thioredoxin-like"/>
    <property type="match status" value="1"/>
</dbReference>
<name>A0ABV3Z437_9PROT</name>
<evidence type="ECO:0000259" key="2">
    <source>
        <dbReference type="PROSITE" id="PS50404"/>
    </source>
</evidence>
<dbReference type="SFLD" id="SFLDS00019">
    <property type="entry name" value="Glutathione_Transferase_(cytos"/>
    <property type="match status" value="1"/>
</dbReference>
<dbReference type="InterPro" id="IPR036249">
    <property type="entry name" value="Thioredoxin-like_sf"/>
</dbReference>
<feature type="domain" description="GST C-terminal" evidence="3">
    <location>
        <begin position="86"/>
        <end position="212"/>
    </location>
</feature>
<dbReference type="InterPro" id="IPR004045">
    <property type="entry name" value="Glutathione_S-Trfase_N"/>
</dbReference>
<dbReference type="InterPro" id="IPR034333">
    <property type="entry name" value="GST_Zeta_N"/>
</dbReference>
<organism evidence="4 5">
    <name type="scientific">Hyphococcus lacteus</name>
    <dbReference type="NCBI Taxonomy" id="3143536"/>
    <lineage>
        <taxon>Bacteria</taxon>
        <taxon>Pseudomonadati</taxon>
        <taxon>Pseudomonadota</taxon>
        <taxon>Alphaproteobacteria</taxon>
        <taxon>Parvularculales</taxon>
        <taxon>Parvularculaceae</taxon>
        <taxon>Hyphococcus</taxon>
    </lineage>
</organism>
<feature type="domain" description="GST N-terminal" evidence="2">
    <location>
        <begin position="1"/>
        <end position="81"/>
    </location>
</feature>
<dbReference type="EC" id="5.2.1.2" evidence="4"/>
<comment type="similarity">
    <text evidence="1">Belongs to the GST superfamily. Zeta family.</text>
</comment>
<reference evidence="4 5" key="1">
    <citation type="submission" date="2024-05" db="EMBL/GenBank/DDBJ databases">
        <title>Three bacterial strains, DH-69, EH-24, and ECK-19 isolated from coastal sediments.</title>
        <authorList>
            <person name="Ye Y.-Q."/>
            <person name="Du Z.-J."/>
        </authorList>
    </citation>
    <scope>NUCLEOTIDE SEQUENCE [LARGE SCALE GENOMIC DNA]</scope>
    <source>
        <strain evidence="4 5">ECK-19</strain>
    </source>
</reference>
<evidence type="ECO:0000259" key="3">
    <source>
        <dbReference type="PROSITE" id="PS50405"/>
    </source>
</evidence>
<dbReference type="InterPro" id="IPR036282">
    <property type="entry name" value="Glutathione-S-Trfase_C_sf"/>
</dbReference>
<dbReference type="PANTHER" id="PTHR42673">
    <property type="entry name" value="MALEYLACETOACETATE ISOMERASE"/>
    <property type="match status" value="1"/>
</dbReference>
<sequence length="213" mass="23657">MKLFGYWRSSASYRVRIALALKNIPYDYEPVNLLKGEQKSDAYLARNPLAVVPTLETNDGALITQSMAIIEYLDEEYPETTLLPGNAVARANARAIAQTIACEAQPFGNLRIQKYLRETSGFDDQAMSNWMNTWPGGAMKAAEKIINRTGGDFCVGDTPSLADCILVPQMFASLRFGVDISQMPRLNEINERCLKHPAFIKAHPDNQPDAVKS</sequence>
<proteinExistence type="inferred from homology"/>
<dbReference type="Proteomes" id="UP001560685">
    <property type="component" value="Unassembled WGS sequence"/>
</dbReference>
<dbReference type="PROSITE" id="PS50405">
    <property type="entry name" value="GST_CTER"/>
    <property type="match status" value="1"/>
</dbReference>
<dbReference type="InterPro" id="IPR005955">
    <property type="entry name" value="GST_Zeta"/>
</dbReference>
<dbReference type="GO" id="GO:0016034">
    <property type="term" value="F:maleylacetoacetate isomerase activity"/>
    <property type="evidence" value="ECO:0007669"/>
    <property type="project" value="UniProtKB-EC"/>
</dbReference>
<accession>A0ABV3Z437</accession>
<evidence type="ECO:0000313" key="4">
    <source>
        <dbReference type="EMBL" id="MEX6633559.1"/>
    </source>
</evidence>
<dbReference type="EMBL" id="JBEHZE010000001">
    <property type="protein sequence ID" value="MEX6633559.1"/>
    <property type="molecule type" value="Genomic_DNA"/>
</dbReference>
<dbReference type="PANTHER" id="PTHR42673:SF4">
    <property type="entry name" value="MALEYLACETOACETATE ISOMERASE"/>
    <property type="match status" value="1"/>
</dbReference>
<dbReference type="Gene3D" id="3.40.30.10">
    <property type="entry name" value="Glutaredoxin"/>
    <property type="match status" value="1"/>
</dbReference>
<dbReference type="CDD" id="cd03042">
    <property type="entry name" value="GST_N_Zeta"/>
    <property type="match status" value="1"/>
</dbReference>
<dbReference type="Gene3D" id="1.20.1050.10">
    <property type="match status" value="1"/>
</dbReference>
<dbReference type="InterPro" id="IPR040079">
    <property type="entry name" value="Glutathione_S-Trfase"/>
</dbReference>